<dbReference type="Gene3D" id="1.10.10.10">
    <property type="entry name" value="Winged helix-like DNA-binding domain superfamily/Winged helix DNA-binding domain"/>
    <property type="match status" value="1"/>
</dbReference>
<accession>A0A8T8WE56</accession>
<evidence type="ECO:0000259" key="2">
    <source>
        <dbReference type="Pfam" id="PF24035"/>
    </source>
</evidence>
<gene>
    <name evidence="3" type="ORF">K6T50_02905</name>
</gene>
<reference evidence="3 4" key="1">
    <citation type="journal article" date="2021" name="Int. J. Syst. Evol. Microbiol.">
        <title>Halobaculum halophilum sp. nov. and Halobaculum salinum sp. nov., isolated from salt lake and saline soil.</title>
        <authorList>
            <person name="Cui H.L."/>
            <person name="Shi X.W."/>
            <person name="Yin X.M."/>
            <person name="Yang X.Y."/>
            <person name="Hou J."/>
            <person name="Zhu L."/>
        </authorList>
    </citation>
    <scope>NUCLEOTIDE SEQUENCE [LARGE SCALE GENOMIC DNA]</scope>
    <source>
        <strain evidence="3 4">NBRC 109044</strain>
    </source>
</reference>
<dbReference type="Pfam" id="PF24035">
    <property type="entry name" value="DUF7344"/>
    <property type="match status" value="1"/>
</dbReference>
<dbReference type="AlphaFoldDB" id="A0A8T8WE56"/>
<dbReference type="InterPro" id="IPR036388">
    <property type="entry name" value="WH-like_DNA-bd_sf"/>
</dbReference>
<dbReference type="KEGG" id="hmp:K6T50_02905"/>
<organism evidence="3 4">
    <name type="scientific">Halobaculum magnesiiphilum</name>
    <dbReference type="NCBI Taxonomy" id="1017351"/>
    <lineage>
        <taxon>Archaea</taxon>
        <taxon>Methanobacteriati</taxon>
        <taxon>Methanobacteriota</taxon>
        <taxon>Stenosarchaea group</taxon>
        <taxon>Halobacteria</taxon>
        <taxon>Halobacteriales</taxon>
        <taxon>Haloferacaceae</taxon>
        <taxon>Halobaculum</taxon>
    </lineage>
</organism>
<dbReference type="InterPro" id="IPR055768">
    <property type="entry name" value="DUF7344"/>
</dbReference>
<proteinExistence type="predicted"/>
<dbReference type="EMBL" id="CP081958">
    <property type="protein sequence ID" value="QZP38128.1"/>
    <property type="molecule type" value="Genomic_DNA"/>
</dbReference>
<feature type="domain" description="DUF7344" evidence="2">
    <location>
        <begin position="17"/>
        <end position="96"/>
    </location>
</feature>
<feature type="transmembrane region" description="Helical" evidence="1">
    <location>
        <begin position="150"/>
        <end position="168"/>
    </location>
</feature>
<keyword evidence="4" id="KW-1185">Reference proteome</keyword>
<evidence type="ECO:0000313" key="3">
    <source>
        <dbReference type="EMBL" id="QZP38128.1"/>
    </source>
</evidence>
<dbReference type="RefSeq" id="WP_222607931.1">
    <property type="nucleotide sequence ID" value="NZ_CP081958.1"/>
</dbReference>
<keyword evidence="1" id="KW-0472">Membrane</keyword>
<sequence length="191" mass="21338">MSTPTDDQRNVSPDTLYSVLSNRRRRYTLHYLKQREEPVSVQELAEQVAAWENDKQPNEITSKERKRVYVSLYQSHLDTLDGEGVVEYDSDAGTVQLSDRMRAVDIYLEVVPKESVPWSLYYAGLSAANAIVLALAWLEVRPFDAVPDLAWGAVVLASFALSAFAQLYSSRQMRLGDEGPPPDVNLGGSEA</sequence>
<protein>
    <recommendedName>
        <fullName evidence="2">DUF7344 domain-containing protein</fullName>
    </recommendedName>
</protein>
<dbReference type="GeneID" id="67177057"/>
<feature type="transmembrane region" description="Helical" evidence="1">
    <location>
        <begin position="120"/>
        <end position="138"/>
    </location>
</feature>
<name>A0A8T8WE56_9EURY</name>
<evidence type="ECO:0000313" key="4">
    <source>
        <dbReference type="Proteomes" id="UP000826254"/>
    </source>
</evidence>
<keyword evidence="1" id="KW-1133">Transmembrane helix</keyword>
<keyword evidence="1" id="KW-0812">Transmembrane</keyword>
<evidence type="ECO:0000256" key="1">
    <source>
        <dbReference type="SAM" id="Phobius"/>
    </source>
</evidence>
<dbReference type="Proteomes" id="UP000826254">
    <property type="component" value="Chromosome"/>
</dbReference>